<keyword evidence="5" id="KW-0539">Nucleus</keyword>
<evidence type="ECO:0000256" key="2">
    <source>
        <dbReference type="ARBA" id="ARBA00023015"/>
    </source>
</evidence>
<evidence type="ECO:0000259" key="8">
    <source>
        <dbReference type="PROSITE" id="PS50217"/>
    </source>
</evidence>
<dbReference type="GO" id="GO:0005634">
    <property type="term" value="C:nucleus"/>
    <property type="evidence" value="ECO:0007669"/>
    <property type="project" value="TreeGrafter"/>
</dbReference>
<dbReference type="InterPro" id="IPR004827">
    <property type="entry name" value="bZIP"/>
</dbReference>
<dbReference type="PROSITE" id="PS50217">
    <property type="entry name" value="BZIP"/>
    <property type="match status" value="1"/>
</dbReference>
<evidence type="ECO:0000313" key="9">
    <source>
        <dbReference type="EMBL" id="ORE21353.1"/>
    </source>
</evidence>
<dbReference type="Gene3D" id="1.20.5.170">
    <property type="match status" value="1"/>
</dbReference>
<dbReference type="GO" id="GO:0000978">
    <property type="term" value="F:RNA polymerase II cis-regulatory region sequence-specific DNA binding"/>
    <property type="evidence" value="ECO:0007669"/>
    <property type="project" value="TreeGrafter"/>
</dbReference>
<feature type="compositionally biased region" description="Polar residues" evidence="7">
    <location>
        <begin position="64"/>
        <end position="73"/>
    </location>
</feature>
<sequence>MSQSKSRPDEVSNVKQDDMLIQMTNETHHPTSSLTLFAHSFINPFILTTIPLSLIEPAQEEGTSDATESSTESRPVKDLSVEERRQRRLWRNRIAAKECRKKKKKYIEDLKTKIQQLQEHNDSLRKEAAELKEKLSFFDSEETFKLIKEVEALNAKLGITK</sequence>
<dbReference type="PANTHER" id="PTHR46164:SF3">
    <property type="entry name" value="ATF6, ISOFORM C"/>
    <property type="match status" value="1"/>
</dbReference>
<keyword evidence="6" id="KW-0175">Coiled coil</keyword>
<dbReference type="SUPFAM" id="SSF57959">
    <property type="entry name" value="Leucine zipper domain"/>
    <property type="match status" value="1"/>
</dbReference>
<evidence type="ECO:0000256" key="1">
    <source>
        <dbReference type="ARBA" id="ARBA00004167"/>
    </source>
</evidence>
<protein>
    <recommendedName>
        <fullName evidence="8">BZIP domain-containing protein</fullName>
    </recommendedName>
</protein>
<dbReference type="EMBL" id="KV921280">
    <property type="protein sequence ID" value="ORE21353.1"/>
    <property type="molecule type" value="Genomic_DNA"/>
</dbReference>
<dbReference type="InterPro" id="IPR046347">
    <property type="entry name" value="bZIP_sf"/>
</dbReference>
<evidence type="ECO:0000313" key="10">
    <source>
        <dbReference type="Proteomes" id="UP000242381"/>
    </source>
</evidence>
<feature type="domain" description="BZIP" evidence="8">
    <location>
        <begin position="82"/>
        <end position="136"/>
    </location>
</feature>
<feature type="region of interest" description="Disordered" evidence="7">
    <location>
        <begin position="57"/>
        <end position="82"/>
    </location>
</feature>
<dbReference type="GO" id="GO:0030968">
    <property type="term" value="P:endoplasmic reticulum unfolded protein response"/>
    <property type="evidence" value="ECO:0007669"/>
    <property type="project" value="TreeGrafter"/>
</dbReference>
<comment type="subcellular location">
    <subcellularLocation>
        <location evidence="1">Membrane</location>
        <topology evidence="1">Single-pass membrane protein</topology>
    </subcellularLocation>
</comment>
<reference evidence="9 10" key="1">
    <citation type="journal article" date="2016" name="Proc. Natl. Acad. Sci. U.S.A.">
        <title>Lipid metabolic changes in an early divergent fungus govern the establishment of a mutualistic symbiosis with endobacteria.</title>
        <authorList>
            <person name="Lastovetsky O.A."/>
            <person name="Gaspar M.L."/>
            <person name="Mondo S.J."/>
            <person name="LaButti K.M."/>
            <person name="Sandor L."/>
            <person name="Grigoriev I.V."/>
            <person name="Henry S.A."/>
            <person name="Pawlowska T.E."/>
        </authorList>
    </citation>
    <scope>NUCLEOTIDE SEQUENCE [LARGE SCALE GENOMIC DNA]</scope>
    <source>
        <strain evidence="9 10">ATCC 11559</strain>
    </source>
</reference>
<dbReference type="Pfam" id="PF00170">
    <property type="entry name" value="bZIP_1"/>
    <property type="match status" value="1"/>
</dbReference>
<dbReference type="Proteomes" id="UP000242381">
    <property type="component" value="Unassembled WGS sequence"/>
</dbReference>
<dbReference type="VEuPathDB" id="FungiDB:BCV72DRAFT_75305"/>
<dbReference type="GO" id="GO:0000981">
    <property type="term" value="F:DNA-binding transcription factor activity, RNA polymerase II-specific"/>
    <property type="evidence" value="ECO:0007669"/>
    <property type="project" value="TreeGrafter"/>
</dbReference>
<evidence type="ECO:0000256" key="7">
    <source>
        <dbReference type="SAM" id="MobiDB-lite"/>
    </source>
</evidence>
<dbReference type="PROSITE" id="PS00036">
    <property type="entry name" value="BZIP_BASIC"/>
    <property type="match status" value="1"/>
</dbReference>
<accession>A0A0A1NKL2</accession>
<organism evidence="9 10">
    <name type="scientific">Rhizopus microsporus</name>
    <dbReference type="NCBI Taxonomy" id="58291"/>
    <lineage>
        <taxon>Eukaryota</taxon>
        <taxon>Fungi</taxon>
        <taxon>Fungi incertae sedis</taxon>
        <taxon>Mucoromycota</taxon>
        <taxon>Mucoromycotina</taxon>
        <taxon>Mucoromycetes</taxon>
        <taxon>Mucorales</taxon>
        <taxon>Mucorineae</taxon>
        <taxon>Rhizopodaceae</taxon>
        <taxon>Rhizopus</taxon>
    </lineage>
</organism>
<dbReference type="PANTHER" id="PTHR46164">
    <property type="entry name" value="ATF6, ISOFORM C"/>
    <property type="match status" value="1"/>
</dbReference>
<dbReference type="SMART" id="SM00338">
    <property type="entry name" value="BRLZ"/>
    <property type="match status" value="1"/>
</dbReference>
<dbReference type="PRINTS" id="PR00041">
    <property type="entry name" value="LEUZIPPRCREB"/>
</dbReference>
<gene>
    <name evidence="9" type="ORF">BCV71DRAFT_288898</name>
</gene>
<keyword evidence="3" id="KW-0238">DNA-binding</keyword>
<name>A0A0A1NKL2_RHIZD</name>
<dbReference type="InterPro" id="IPR051882">
    <property type="entry name" value="ATF_bZIP_TF"/>
</dbReference>
<proteinExistence type="predicted"/>
<evidence type="ECO:0000256" key="6">
    <source>
        <dbReference type="SAM" id="Coils"/>
    </source>
</evidence>
<evidence type="ECO:0000256" key="5">
    <source>
        <dbReference type="ARBA" id="ARBA00023242"/>
    </source>
</evidence>
<keyword evidence="2" id="KW-0805">Transcription regulation</keyword>
<evidence type="ECO:0000256" key="4">
    <source>
        <dbReference type="ARBA" id="ARBA00023163"/>
    </source>
</evidence>
<evidence type="ECO:0000256" key="3">
    <source>
        <dbReference type="ARBA" id="ARBA00023125"/>
    </source>
</evidence>
<feature type="coiled-coil region" evidence="6">
    <location>
        <begin position="100"/>
        <end position="141"/>
    </location>
</feature>
<dbReference type="AlphaFoldDB" id="A0A0A1NKL2"/>
<dbReference type="GO" id="GO:0016020">
    <property type="term" value="C:membrane"/>
    <property type="evidence" value="ECO:0007669"/>
    <property type="project" value="UniProtKB-SubCell"/>
</dbReference>
<keyword evidence="4" id="KW-0804">Transcription</keyword>